<dbReference type="PROSITE" id="PS50112">
    <property type="entry name" value="PAS"/>
    <property type="match status" value="1"/>
</dbReference>
<proteinExistence type="predicted"/>
<feature type="domain" description="PAS" evidence="11">
    <location>
        <begin position="140"/>
        <end position="213"/>
    </location>
</feature>
<evidence type="ECO:0000313" key="13">
    <source>
        <dbReference type="EMBL" id="MBP1987479.1"/>
    </source>
</evidence>
<dbReference type="InterPro" id="IPR050736">
    <property type="entry name" value="Sensor_HK_Regulatory"/>
</dbReference>
<dbReference type="InterPro" id="IPR036097">
    <property type="entry name" value="HisK_dim/P_sf"/>
</dbReference>
<dbReference type="Gene3D" id="1.10.287.130">
    <property type="match status" value="1"/>
</dbReference>
<dbReference type="Pfam" id="PF00072">
    <property type="entry name" value="Response_reg"/>
    <property type="match status" value="1"/>
</dbReference>
<evidence type="ECO:0000259" key="9">
    <source>
        <dbReference type="PROSITE" id="PS50109"/>
    </source>
</evidence>
<dbReference type="InterPro" id="IPR000700">
    <property type="entry name" value="PAS-assoc_C"/>
</dbReference>
<dbReference type="InterPro" id="IPR001610">
    <property type="entry name" value="PAC"/>
</dbReference>
<dbReference type="PRINTS" id="PR00344">
    <property type="entry name" value="BCTRLSENSOR"/>
</dbReference>
<keyword evidence="3 7" id="KW-0597">Phosphoprotein</keyword>
<dbReference type="NCBIfam" id="TIGR00229">
    <property type="entry name" value="sensory_box"/>
    <property type="match status" value="1"/>
</dbReference>
<evidence type="ECO:0000256" key="4">
    <source>
        <dbReference type="ARBA" id="ARBA00022679"/>
    </source>
</evidence>
<dbReference type="InterPro" id="IPR000014">
    <property type="entry name" value="PAS"/>
</dbReference>
<dbReference type="SMART" id="SM00448">
    <property type="entry name" value="REC"/>
    <property type="match status" value="1"/>
</dbReference>
<sequence>MTVSSDTISILHVDDDPAFAELAATVLEAEHERFAVHTAESVRDARERLDGDAVDCIVCDYEIPDENGLQFLRSVREDHPDLPFILYTGKGSEEVASEAISAGVTDYLQKQAGTSQYTVLANRIATAVDQYRAEQVAEATERKLHQLAEKSDDVLFMFDADWEETLFINSAYQEVFGGSIAELEGDSCAFLQHVHPEDRSTVRRTMRAVSAGTPEEIGFRIVAGDGDVRLVHAEAKPILDDGTVTRIVGIIRDITERTRRERAIQALHETAREIWHSESHEAVAETVVDAGRDILDMPINSVHLYDEDDDSLYPVAATDRATEFVGEIPTFERGEGFAWQVFETGEPRHFDDVSTQPGRLNDETNARSELILPLTGHGVLHVGSPETGTFDETDVSLMQTLAAHATSALDQIERERRLTELQERTQRLMHTATKEDTAKAAVEAAHDILNSPSGGVHLVSEDGGALPPTAVVDTYREAFEPPTYRRDDDNPISRLVWEAFETGEVVVIDDVREREGLTERSPARSAIIHPLGEYGVFIVTANQPNAFDPSDKTYVELVATSLTTALERVQRETNLQKREHTLERQNERLEQFTNIVSHDLRNPLNVADGRLALLREECDSEHLDAIGRAHERMDALITDLLTLAREGDTATEVGPVEVATLATECWRNVDTEDATLRTTTDLTIRADESHLRQLFENLTRNSVEHGAADVTVRVGDLPDGFYVADDGSGIPDDERESVFEAGYSTSTDGTGFGLSIIEQAVDAHDWEIEITESEAGGARFEITGVETVDAPLQD</sequence>
<feature type="modified residue" description="4-aspartylphosphate" evidence="7">
    <location>
        <position position="60"/>
    </location>
</feature>
<dbReference type="PROSITE" id="PS50110">
    <property type="entry name" value="RESPONSE_REGULATORY"/>
    <property type="match status" value="1"/>
</dbReference>
<evidence type="ECO:0000259" key="12">
    <source>
        <dbReference type="PROSITE" id="PS50113"/>
    </source>
</evidence>
<dbReference type="InterPro" id="IPR003018">
    <property type="entry name" value="GAF"/>
</dbReference>
<dbReference type="Proteomes" id="UP000823736">
    <property type="component" value="Unassembled WGS sequence"/>
</dbReference>
<dbReference type="RefSeq" id="WP_209491749.1">
    <property type="nucleotide sequence ID" value="NZ_JAGGLC010000004.1"/>
</dbReference>
<dbReference type="InterPro" id="IPR011006">
    <property type="entry name" value="CheY-like_superfamily"/>
</dbReference>
<dbReference type="CDD" id="cd00130">
    <property type="entry name" value="PAS"/>
    <property type="match status" value="1"/>
</dbReference>
<keyword evidence="14" id="KW-1185">Reference proteome</keyword>
<dbReference type="SMART" id="SM00387">
    <property type="entry name" value="HATPase_c"/>
    <property type="match status" value="1"/>
</dbReference>
<organism evidence="13 14">
    <name type="scientific">Halolamina salifodinae</name>
    <dbReference type="NCBI Taxonomy" id="1202767"/>
    <lineage>
        <taxon>Archaea</taxon>
        <taxon>Methanobacteriati</taxon>
        <taxon>Methanobacteriota</taxon>
        <taxon>Stenosarchaea group</taxon>
        <taxon>Halobacteria</taxon>
        <taxon>Halobacteriales</taxon>
        <taxon>Haloferacaceae</taxon>
    </lineage>
</organism>
<dbReference type="SMART" id="SM00091">
    <property type="entry name" value="PAS"/>
    <property type="match status" value="1"/>
</dbReference>
<feature type="domain" description="Histidine kinase" evidence="9">
    <location>
        <begin position="595"/>
        <end position="783"/>
    </location>
</feature>
<dbReference type="Pfam" id="PF13185">
    <property type="entry name" value="GAF_2"/>
    <property type="match status" value="2"/>
</dbReference>
<dbReference type="SMART" id="SM00086">
    <property type="entry name" value="PAC"/>
    <property type="match status" value="1"/>
</dbReference>
<evidence type="ECO:0000256" key="6">
    <source>
        <dbReference type="ARBA" id="ARBA00023012"/>
    </source>
</evidence>
<dbReference type="InterPro" id="IPR003661">
    <property type="entry name" value="HisK_dim/P_dom"/>
</dbReference>
<dbReference type="InterPro" id="IPR029016">
    <property type="entry name" value="GAF-like_dom_sf"/>
</dbReference>
<accession>A0A8T4GX33</accession>
<dbReference type="OrthoDB" id="8127at2157"/>
<dbReference type="Gene3D" id="3.40.50.2300">
    <property type="match status" value="1"/>
</dbReference>
<dbReference type="PROSITE" id="PS50109">
    <property type="entry name" value="HIS_KIN"/>
    <property type="match status" value="1"/>
</dbReference>
<dbReference type="EMBL" id="JAGGLC010000004">
    <property type="protein sequence ID" value="MBP1987479.1"/>
    <property type="molecule type" value="Genomic_DNA"/>
</dbReference>
<dbReference type="SUPFAM" id="SSF55874">
    <property type="entry name" value="ATPase domain of HSP90 chaperone/DNA topoisomerase II/histidine kinase"/>
    <property type="match status" value="1"/>
</dbReference>
<dbReference type="SUPFAM" id="SSF52172">
    <property type="entry name" value="CheY-like"/>
    <property type="match status" value="1"/>
</dbReference>
<reference evidence="13" key="1">
    <citation type="submission" date="2021-03" db="EMBL/GenBank/DDBJ databases">
        <title>Genomic Encyclopedia of Type Strains, Phase IV (KMG-IV): sequencing the most valuable type-strain genomes for metagenomic binning, comparative biology and taxonomic classification.</title>
        <authorList>
            <person name="Goeker M."/>
        </authorList>
    </citation>
    <scope>NUCLEOTIDE SEQUENCE</scope>
    <source>
        <strain evidence="13">DSM 26232</strain>
    </source>
</reference>
<dbReference type="PANTHER" id="PTHR43711:SF1">
    <property type="entry name" value="HISTIDINE KINASE 1"/>
    <property type="match status" value="1"/>
</dbReference>
<dbReference type="SUPFAM" id="SSF47384">
    <property type="entry name" value="Homodimeric domain of signal transducing histidine kinase"/>
    <property type="match status" value="1"/>
</dbReference>
<comment type="catalytic activity">
    <reaction evidence="1">
        <text>ATP + protein L-histidine = ADP + protein N-phospho-L-histidine.</text>
        <dbReference type="EC" id="2.7.13.3"/>
    </reaction>
</comment>
<gene>
    <name evidence="13" type="ORF">J2753_001980</name>
</gene>
<keyword evidence="6" id="KW-0902">Two-component regulatory system</keyword>
<dbReference type="Pfam" id="PF00512">
    <property type="entry name" value="HisKA"/>
    <property type="match status" value="1"/>
</dbReference>
<keyword evidence="5" id="KW-0418">Kinase</keyword>
<dbReference type="InterPro" id="IPR035965">
    <property type="entry name" value="PAS-like_dom_sf"/>
</dbReference>
<feature type="domain" description="Response regulatory" evidence="10">
    <location>
        <begin position="9"/>
        <end position="125"/>
    </location>
</feature>
<protein>
    <recommendedName>
        <fullName evidence="2">histidine kinase</fullName>
        <ecNumber evidence="2">2.7.13.3</ecNumber>
    </recommendedName>
</protein>
<feature type="domain" description="PAC" evidence="12">
    <location>
        <begin position="215"/>
        <end position="266"/>
    </location>
</feature>
<dbReference type="EC" id="2.7.13.3" evidence="2"/>
<dbReference type="GO" id="GO:0000155">
    <property type="term" value="F:phosphorelay sensor kinase activity"/>
    <property type="evidence" value="ECO:0007669"/>
    <property type="project" value="InterPro"/>
</dbReference>
<dbReference type="InterPro" id="IPR000595">
    <property type="entry name" value="cNMP-bd_dom"/>
</dbReference>
<evidence type="ECO:0000256" key="1">
    <source>
        <dbReference type="ARBA" id="ARBA00000085"/>
    </source>
</evidence>
<dbReference type="CDD" id="cd00082">
    <property type="entry name" value="HisKA"/>
    <property type="match status" value="1"/>
</dbReference>
<dbReference type="Pfam" id="PF02518">
    <property type="entry name" value="HATPase_c"/>
    <property type="match status" value="1"/>
</dbReference>
<evidence type="ECO:0000259" key="10">
    <source>
        <dbReference type="PROSITE" id="PS50110"/>
    </source>
</evidence>
<dbReference type="PROSITE" id="PS50042">
    <property type="entry name" value="CNMP_BINDING_3"/>
    <property type="match status" value="1"/>
</dbReference>
<evidence type="ECO:0000313" key="14">
    <source>
        <dbReference type="Proteomes" id="UP000823736"/>
    </source>
</evidence>
<comment type="caution">
    <text evidence="13">The sequence shown here is derived from an EMBL/GenBank/DDBJ whole genome shotgun (WGS) entry which is preliminary data.</text>
</comment>
<dbReference type="InterPro" id="IPR005467">
    <property type="entry name" value="His_kinase_dom"/>
</dbReference>
<dbReference type="CDD" id="cd00156">
    <property type="entry name" value="REC"/>
    <property type="match status" value="1"/>
</dbReference>
<keyword evidence="4" id="KW-0808">Transferase</keyword>
<evidence type="ECO:0000256" key="2">
    <source>
        <dbReference type="ARBA" id="ARBA00012438"/>
    </source>
</evidence>
<dbReference type="SUPFAM" id="SSF55785">
    <property type="entry name" value="PYP-like sensor domain (PAS domain)"/>
    <property type="match status" value="1"/>
</dbReference>
<dbReference type="SUPFAM" id="SSF55781">
    <property type="entry name" value="GAF domain-like"/>
    <property type="match status" value="2"/>
</dbReference>
<dbReference type="InterPro" id="IPR013655">
    <property type="entry name" value="PAS_fold_3"/>
</dbReference>
<dbReference type="Gene3D" id="3.30.450.20">
    <property type="entry name" value="PAS domain"/>
    <property type="match status" value="1"/>
</dbReference>
<evidence type="ECO:0000256" key="7">
    <source>
        <dbReference type="PROSITE-ProRule" id="PRU00169"/>
    </source>
</evidence>
<dbReference type="Gene3D" id="3.30.565.10">
    <property type="entry name" value="Histidine kinase-like ATPase, C-terminal domain"/>
    <property type="match status" value="1"/>
</dbReference>
<dbReference type="Pfam" id="PF08447">
    <property type="entry name" value="PAS_3"/>
    <property type="match status" value="1"/>
</dbReference>
<evidence type="ECO:0000259" key="8">
    <source>
        <dbReference type="PROSITE" id="PS50042"/>
    </source>
</evidence>
<dbReference type="InterPro" id="IPR004358">
    <property type="entry name" value="Sig_transdc_His_kin-like_C"/>
</dbReference>
<dbReference type="CDD" id="cd00075">
    <property type="entry name" value="HATPase"/>
    <property type="match status" value="1"/>
</dbReference>
<dbReference type="PANTHER" id="PTHR43711">
    <property type="entry name" value="TWO-COMPONENT HISTIDINE KINASE"/>
    <property type="match status" value="1"/>
</dbReference>
<dbReference type="InterPro" id="IPR001789">
    <property type="entry name" value="Sig_transdc_resp-reg_receiver"/>
</dbReference>
<dbReference type="PROSITE" id="PS50113">
    <property type="entry name" value="PAC"/>
    <property type="match status" value="1"/>
</dbReference>
<dbReference type="InterPro" id="IPR003594">
    <property type="entry name" value="HATPase_dom"/>
</dbReference>
<name>A0A8T4GX33_9EURY</name>
<evidence type="ECO:0000259" key="11">
    <source>
        <dbReference type="PROSITE" id="PS50112"/>
    </source>
</evidence>
<dbReference type="SMART" id="SM00065">
    <property type="entry name" value="GAF"/>
    <property type="match status" value="2"/>
</dbReference>
<dbReference type="Gene3D" id="3.30.450.40">
    <property type="match status" value="2"/>
</dbReference>
<dbReference type="SMART" id="SM00388">
    <property type="entry name" value="HisKA"/>
    <property type="match status" value="1"/>
</dbReference>
<evidence type="ECO:0000256" key="5">
    <source>
        <dbReference type="ARBA" id="ARBA00022777"/>
    </source>
</evidence>
<evidence type="ECO:0000256" key="3">
    <source>
        <dbReference type="ARBA" id="ARBA00022553"/>
    </source>
</evidence>
<dbReference type="InterPro" id="IPR036890">
    <property type="entry name" value="HATPase_C_sf"/>
</dbReference>
<dbReference type="AlphaFoldDB" id="A0A8T4GX33"/>
<feature type="domain" description="Cyclic nucleotide-binding" evidence="8">
    <location>
        <begin position="682"/>
        <end position="753"/>
    </location>
</feature>